<keyword evidence="4" id="KW-1185">Reference proteome</keyword>
<dbReference type="GO" id="GO:0016491">
    <property type="term" value="F:oxidoreductase activity"/>
    <property type="evidence" value="ECO:0007669"/>
    <property type="project" value="InterPro"/>
</dbReference>
<organism evidence="3 4">
    <name type="scientific">Megalodesulfovibrio gigas (strain ATCC 19364 / DSM 1382 / NCIMB 9332 / VKM B-1759)</name>
    <name type="common">Desulfovibrio gigas</name>
    <dbReference type="NCBI Taxonomy" id="1121448"/>
    <lineage>
        <taxon>Bacteria</taxon>
        <taxon>Pseudomonadati</taxon>
        <taxon>Thermodesulfobacteriota</taxon>
        <taxon>Desulfovibrionia</taxon>
        <taxon>Desulfovibrionales</taxon>
        <taxon>Desulfovibrionaceae</taxon>
        <taxon>Megalodesulfovibrio</taxon>
    </lineage>
</organism>
<feature type="chain" id="PRO_5004599848" evidence="1">
    <location>
        <begin position="29"/>
        <end position="162"/>
    </location>
</feature>
<dbReference type="HOGENOM" id="CLU_042529_11_2_7"/>
<dbReference type="InterPro" id="IPR000866">
    <property type="entry name" value="AhpC/TSA"/>
</dbReference>
<sequence>MQWCRDCLRSVCLALGLVLACGMGSVQAQQAVLPIDHIALMQQVREHKGKVVVVNFFATWCGPCIVEIPGLKQLRTEFGEDQVLFLGVSVDENPEVLPAFMRRMAFNYPVYYAKPGVAKFFAVQAIPKMLVYNVRGELILDHAGFLDPKQLKQELVTLLAQK</sequence>
<dbReference type="PROSITE" id="PS51257">
    <property type="entry name" value="PROKAR_LIPOPROTEIN"/>
    <property type="match status" value="1"/>
</dbReference>
<dbReference type="OrthoDB" id="9813820at2"/>
<dbReference type="Pfam" id="PF00578">
    <property type="entry name" value="AhpC-TSA"/>
    <property type="match status" value="1"/>
</dbReference>
<dbReference type="EMBL" id="CP006585">
    <property type="protein sequence ID" value="AGW15141.1"/>
    <property type="molecule type" value="Genomic_DNA"/>
</dbReference>
<dbReference type="PANTHER" id="PTHR42852:SF17">
    <property type="entry name" value="THIOREDOXIN-LIKE PROTEIN HI_1115"/>
    <property type="match status" value="1"/>
</dbReference>
<evidence type="ECO:0000256" key="1">
    <source>
        <dbReference type="SAM" id="SignalP"/>
    </source>
</evidence>
<dbReference type="PATRIC" id="fig|1121448.10.peg.3412"/>
<evidence type="ECO:0000313" key="3">
    <source>
        <dbReference type="EMBL" id="AGW15141.1"/>
    </source>
</evidence>
<keyword evidence="1" id="KW-0732">Signal</keyword>
<evidence type="ECO:0000313" key="4">
    <source>
        <dbReference type="Proteomes" id="UP000016587"/>
    </source>
</evidence>
<protein>
    <submittedName>
        <fullName evidence="3">Putative alkyl hydroperoxide reductase</fullName>
    </submittedName>
</protein>
<proteinExistence type="predicted"/>
<dbReference type="GO" id="GO:0016209">
    <property type="term" value="F:antioxidant activity"/>
    <property type="evidence" value="ECO:0007669"/>
    <property type="project" value="InterPro"/>
</dbReference>
<accession>T2GG45</accession>
<reference evidence="4" key="2">
    <citation type="submission" date="2013-07" db="EMBL/GenBank/DDBJ databases">
        <authorList>
            <person name="Morais-Silva F.O."/>
            <person name="Rezende A.M."/>
            <person name="Pimentel C."/>
            <person name="Resende D.M."/>
            <person name="Santos C.I."/>
            <person name="Clemente C."/>
            <person name="de Oliveira L.M."/>
            <person name="da Silva S.M."/>
            <person name="Costa D.A."/>
            <person name="Varela-Raposo A."/>
            <person name="Horacio E.C.A."/>
            <person name="Matos M."/>
            <person name="Flores O."/>
            <person name="Ruiz J.C."/>
            <person name="Rodrigues-Pousada C."/>
        </authorList>
    </citation>
    <scope>NUCLEOTIDE SEQUENCE [LARGE SCALE GENOMIC DNA]</scope>
    <source>
        <strain evidence="4">ATCC 19364 / DSM 1382 / NCIMB 9332 / VKM B-1759</strain>
    </source>
</reference>
<feature type="signal peptide" evidence="1">
    <location>
        <begin position="1"/>
        <end position="28"/>
    </location>
</feature>
<dbReference type="RefSeq" id="WP_021762264.1">
    <property type="nucleotide sequence ID" value="NC_022444.1"/>
</dbReference>
<dbReference type="InterPro" id="IPR013766">
    <property type="entry name" value="Thioredoxin_domain"/>
</dbReference>
<name>T2GG45_MEGG1</name>
<dbReference type="CDD" id="cd02966">
    <property type="entry name" value="TlpA_like_family"/>
    <property type="match status" value="1"/>
</dbReference>
<dbReference type="PROSITE" id="PS51352">
    <property type="entry name" value="THIOREDOXIN_2"/>
    <property type="match status" value="1"/>
</dbReference>
<dbReference type="Gene3D" id="3.40.30.10">
    <property type="entry name" value="Glutaredoxin"/>
    <property type="match status" value="1"/>
</dbReference>
<dbReference type="Proteomes" id="UP000016587">
    <property type="component" value="Chromosome"/>
</dbReference>
<dbReference type="InterPro" id="IPR036249">
    <property type="entry name" value="Thioredoxin-like_sf"/>
</dbReference>
<dbReference type="SUPFAM" id="SSF52833">
    <property type="entry name" value="Thioredoxin-like"/>
    <property type="match status" value="1"/>
</dbReference>
<feature type="domain" description="Thioredoxin" evidence="2">
    <location>
        <begin position="26"/>
        <end position="160"/>
    </location>
</feature>
<gene>
    <name evidence="3" type="ORF">DGI_3462</name>
</gene>
<dbReference type="PANTHER" id="PTHR42852">
    <property type="entry name" value="THIOL:DISULFIDE INTERCHANGE PROTEIN DSBE"/>
    <property type="match status" value="1"/>
</dbReference>
<reference evidence="3 4" key="1">
    <citation type="journal article" date="2013" name="J. Bacteriol.">
        <title>Roles of HynAB and Ech, the only two hydrogenases found in the model sulfate reducer Desulfovibrio gigas.</title>
        <authorList>
            <person name="Morais-Silva F.O."/>
            <person name="Santos C.I."/>
            <person name="Rodrigues R."/>
            <person name="Pereira I.A."/>
            <person name="Rodrigues-Pousada C."/>
        </authorList>
    </citation>
    <scope>NUCLEOTIDE SEQUENCE [LARGE SCALE GENOMIC DNA]</scope>
    <source>
        <strain evidence="4">ATCC 19364 / DSM 1382 / NCIMB 9332 / VKM B-1759</strain>
    </source>
</reference>
<dbReference type="KEGG" id="dgg:DGI_3462"/>
<dbReference type="InterPro" id="IPR050553">
    <property type="entry name" value="Thioredoxin_ResA/DsbE_sf"/>
</dbReference>
<dbReference type="STRING" id="1121448.DGI_3462"/>
<dbReference type="AlphaFoldDB" id="T2GG45"/>
<evidence type="ECO:0000259" key="2">
    <source>
        <dbReference type="PROSITE" id="PS51352"/>
    </source>
</evidence>
<dbReference type="eggNOG" id="COG0526">
    <property type="taxonomic scope" value="Bacteria"/>
</dbReference>